<proteinExistence type="predicted"/>
<dbReference type="Proteomes" id="UP000752696">
    <property type="component" value="Unassembled WGS sequence"/>
</dbReference>
<keyword evidence="2" id="KW-1185">Reference proteome</keyword>
<dbReference type="EMBL" id="CAJDYZ010004851">
    <property type="protein sequence ID" value="CAD1471986.1"/>
    <property type="molecule type" value="Genomic_DNA"/>
</dbReference>
<protein>
    <submittedName>
        <fullName evidence="1">Uncharacterized protein</fullName>
    </submittedName>
</protein>
<comment type="caution">
    <text evidence="1">The sequence shown here is derived from an EMBL/GenBank/DDBJ whole genome shotgun (WGS) entry which is preliminary data.</text>
</comment>
<feature type="non-terminal residue" evidence="1">
    <location>
        <position position="1"/>
    </location>
</feature>
<dbReference type="OrthoDB" id="10428806at2759"/>
<accession>A0A6V7H235</accession>
<gene>
    <name evidence="1" type="ORF">MHI_LOCUS255890</name>
</gene>
<dbReference type="AlphaFoldDB" id="A0A6V7H235"/>
<organism evidence="1 2">
    <name type="scientific">Heterotrigona itama</name>
    <dbReference type="NCBI Taxonomy" id="395501"/>
    <lineage>
        <taxon>Eukaryota</taxon>
        <taxon>Metazoa</taxon>
        <taxon>Ecdysozoa</taxon>
        <taxon>Arthropoda</taxon>
        <taxon>Hexapoda</taxon>
        <taxon>Insecta</taxon>
        <taxon>Pterygota</taxon>
        <taxon>Neoptera</taxon>
        <taxon>Endopterygota</taxon>
        <taxon>Hymenoptera</taxon>
        <taxon>Apocrita</taxon>
        <taxon>Aculeata</taxon>
        <taxon>Apoidea</taxon>
        <taxon>Anthophila</taxon>
        <taxon>Apidae</taxon>
        <taxon>Heterotrigona</taxon>
    </lineage>
</organism>
<feature type="non-terminal residue" evidence="1">
    <location>
        <position position="59"/>
    </location>
</feature>
<sequence length="59" mass="6416">KPASLFIQCLQAGFGQPTGLYSICIWDEGSNERDGNVAPSSYELSDVIKCGSLEDRHVL</sequence>
<reference evidence="1" key="1">
    <citation type="submission" date="2020-07" db="EMBL/GenBank/DDBJ databases">
        <authorList>
            <person name="Nazaruddin N."/>
        </authorList>
    </citation>
    <scope>NUCLEOTIDE SEQUENCE</scope>
</reference>
<evidence type="ECO:0000313" key="2">
    <source>
        <dbReference type="Proteomes" id="UP000752696"/>
    </source>
</evidence>
<evidence type="ECO:0000313" key="1">
    <source>
        <dbReference type="EMBL" id="CAD1471986.1"/>
    </source>
</evidence>
<name>A0A6V7H235_9HYME</name>